<evidence type="ECO:0000259" key="9">
    <source>
        <dbReference type="PROSITE" id="PS51299"/>
    </source>
</evidence>
<evidence type="ECO:0000256" key="4">
    <source>
        <dbReference type="ARBA" id="ARBA00023015"/>
    </source>
</evidence>
<dbReference type="GO" id="GO:0043565">
    <property type="term" value="F:sequence-specific DNA binding"/>
    <property type="evidence" value="ECO:0007669"/>
    <property type="project" value="TreeGrafter"/>
</dbReference>
<evidence type="ECO:0000256" key="5">
    <source>
        <dbReference type="ARBA" id="ARBA00023125"/>
    </source>
</evidence>
<dbReference type="GO" id="GO:0045944">
    <property type="term" value="P:positive regulation of transcription by RNA polymerase II"/>
    <property type="evidence" value="ECO:0007669"/>
    <property type="project" value="TreeGrafter"/>
</dbReference>
<feature type="region of interest" description="Disordered" evidence="8">
    <location>
        <begin position="194"/>
        <end position="220"/>
    </location>
</feature>
<reference evidence="10 11" key="1">
    <citation type="journal article" date="2020" name="Phytopathology">
        <title>Genome Sequence Resources of Colletotrichum truncatum, C. plurivorum, C. musicola, and C. sojae: Four Species Pathogenic to Soybean (Glycine max).</title>
        <authorList>
            <person name="Rogerio F."/>
            <person name="Boufleur T.R."/>
            <person name="Ciampi-Guillardi M."/>
            <person name="Sukno S.A."/>
            <person name="Thon M.R."/>
            <person name="Massola Junior N.S."/>
            <person name="Baroncelli R."/>
        </authorList>
    </citation>
    <scope>NUCLEOTIDE SEQUENCE [LARGE SCALE GENOMIC DNA]</scope>
    <source>
        <strain evidence="10 11">LFN0009</strain>
    </source>
</reference>
<evidence type="ECO:0000256" key="1">
    <source>
        <dbReference type="ARBA" id="ARBA00004123"/>
    </source>
</evidence>
<dbReference type="GO" id="GO:0048315">
    <property type="term" value="P:conidium formation"/>
    <property type="evidence" value="ECO:0007669"/>
    <property type="project" value="UniProtKB-KW"/>
</dbReference>
<dbReference type="AlphaFoldDB" id="A0A8H6IXA9"/>
<evidence type="ECO:0000313" key="11">
    <source>
        <dbReference type="Proteomes" id="UP000652219"/>
    </source>
</evidence>
<keyword evidence="4" id="KW-0805">Transcription regulation</keyword>
<keyword evidence="6" id="KW-0804">Transcription</keyword>
<evidence type="ECO:0000256" key="2">
    <source>
        <dbReference type="ARBA" id="ARBA00007247"/>
    </source>
</evidence>
<feature type="compositionally biased region" description="Polar residues" evidence="8">
    <location>
        <begin position="1"/>
        <end position="10"/>
    </location>
</feature>
<dbReference type="GO" id="GO:0030435">
    <property type="term" value="P:sporulation resulting in formation of a cellular spore"/>
    <property type="evidence" value="ECO:0007669"/>
    <property type="project" value="UniProtKB-KW"/>
</dbReference>
<dbReference type="Proteomes" id="UP000652219">
    <property type="component" value="Unassembled WGS sequence"/>
</dbReference>
<dbReference type="EMBL" id="WIGN01000271">
    <property type="protein sequence ID" value="KAF6802447.1"/>
    <property type="molecule type" value="Genomic_DNA"/>
</dbReference>
<dbReference type="GO" id="GO:0005634">
    <property type="term" value="C:nucleus"/>
    <property type="evidence" value="ECO:0007669"/>
    <property type="project" value="UniProtKB-SubCell"/>
</dbReference>
<evidence type="ECO:0000256" key="3">
    <source>
        <dbReference type="ARBA" id="ARBA00022969"/>
    </source>
</evidence>
<evidence type="ECO:0000256" key="8">
    <source>
        <dbReference type="SAM" id="MobiDB-lite"/>
    </source>
</evidence>
<dbReference type="SUPFAM" id="SSF54616">
    <property type="entry name" value="DNA-binding domain of Mlu1-box binding protein MBP1"/>
    <property type="match status" value="1"/>
</dbReference>
<keyword evidence="3" id="KW-0749">Sporulation</keyword>
<dbReference type="PANTHER" id="PTHR47792:SF1">
    <property type="entry name" value="PROTEIN SOK2-RELATED"/>
    <property type="match status" value="1"/>
</dbReference>
<name>A0A8H6IXA9_9PEZI</name>
<dbReference type="InterPro" id="IPR018004">
    <property type="entry name" value="KilA/APSES_HTH"/>
</dbReference>
<gene>
    <name evidence="10" type="ORF">CSOJ01_11574</name>
</gene>
<feature type="compositionally biased region" description="Polar residues" evidence="8">
    <location>
        <begin position="318"/>
        <end position="341"/>
    </location>
</feature>
<feature type="compositionally biased region" description="Polar residues" evidence="8">
    <location>
        <begin position="194"/>
        <end position="215"/>
    </location>
</feature>
<feature type="region of interest" description="Disordered" evidence="8">
    <location>
        <begin position="300"/>
        <end position="342"/>
    </location>
</feature>
<evidence type="ECO:0000313" key="10">
    <source>
        <dbReference type="EMBL" id="KAF6802447.1"/>
    </source>
</evidence>
<comment type="subcellular location">
    <subcellularLocation>
        <location evidence="1">Nucleus</location>
    </subcellularLocation>
</comment>
<evidence type="ECO:0000256" key="7">
    <source>
        <dbReference type="ARBA" id="ARBA00023321"/>
    </source>
</evidence>
<keyword evidence="7" id="KW-0183">Conidiation</keyword>
<accession>A0A8H6IXA9</accession>
<dbReference type="InterPro" id="IPR029790">
    <property type="entry name" value="EFG1/Phd1/StuA"/>
</dbReference>
<comment type="similarity">
    <text evidence="2">Belongs to the EFG1/PHD1/stuA family.</text>
</comment>
<feature type="region of interest" description="Disordered" evidence="8">
    <location>
        <begin position="400"/>
        <end position="436"/>
    </location>
</feature>
<dbReference type="Gene3D" id="3.10.260.10">
    <property type="entry name" value="Transcription regulator HTH, APSES-type DNA-binding domain"/>
    <property type="match status" value="1"/>
</dbReference>
<feature type="region of interest" description="Disordered" evidence="8">
    <location>
        <begin position="1"/>
        <end position="58"/>
    </location>
</feature>
<dbReference type="GO" id="GO:0003700">
    <property type="term" value="F:DNA-binding transcription factor activity"/>
    <property type="evidence" value="ECO:0007669"/>
    <property type="project" value="TreeGrafter"/>
</dbReference>
<keyword evidence="11" id="KW-1185">Reference proteome</keyword>
<sequence>MFLTSEQQSVPEKGSPGLPHIPPSHLPRTGPEGTARPQSGISPSGSQGFSTTGQVAPPGLKSRVTTAFWASEGTLCLQVEARGIAIARREDNNMINGTKLLNVAGWTRGRRDRLLRAEKVSNVAQIGPLHLKGTWIPFERALELANNEKLTELLYPLFEHNIGALLHGSEDQFQVSTAAELRVQGMQKVIPQEQSAISAVGPSTKSTSQMAQGSRGTEGGQRQYAYLPHRLSPEPTPPPEFSPENLQVAFGSGMPMRKPGVEVGCTVCKSDGGHSGMKDAILHRDSSNLDTLYVTTTAHQSAPLQTSTGSLKDESRQSTEPSGHSEASPSPSTDFNSSDLGESSLGPKEALLNRLMDYFYSKFSNCPIKIPCLTSHGYGADQQCPEASQSEMKGLESTVFATGSGRQHPRKRKYDEQDDNGDGQGPPSKARKLHDEAGKNPLRLACPFFKRNPGKYQQRGSCTGPGWATAHRVKLKDEHFRASEQCEVLDRIPVEGIDATQKELLRRRQRTHKYMTEAEKWNEIYLILFPNANPTCLPSASDYEYAESSVIADESPETEFTWYEQFLRRELPAQVQRQLELRIEERLNPIEESLRSELVGIIRDTQIHLFNTYRSMRSSRNQTAGTDMAANVDMGAERADSGSINAHEESRLAQALDFEDSLQTFYQPPLTDDSWSFDAFSGLLFDFSEMPPGSVDLDSGYWSILPADTDKKVEGADSLDSAGLEPGQS</sequence>
<dbReference type="PROSITE" id="PS51299">
    <property type="entry name" value="HTH_APSES"/>
    <property type="match status" value="1"/>
</dbReference>
<keyword evidence="5" id="KW-0238">DNA-binding</keyword>
<organism evidence="10 11">
    <name type="scientific">Colletotrichum sojae</name>
    <dbReference type="NCBI Taxonomy" id="2175907"/>
    <lineage>
        <taxon>Eukaryota</taxon>
        <taxon>Fungi</taxon>
        <taxon>Dikarya</taxon>
        <taxon>Ascomycota</taxon>
        <taxon>Pezizomycotina</taxon>
        <taxon>Sordariomycetes</taxon>
        <taxon>Hypocreomycetidae</taxon>
        <taxon>Glomerellales</taxon>
        <taxon>Glomerellaceae</taxon>
        <taxon>Colletotrichum</taxon>
        <taxon>Colletotrichum orchidearum species complex</taxon>
    </lineage>
</organism>
<evidence type="ECO:0000256" key="6">
    <source>
        <dbReference type="ARBA" id="ARBA00023163"/>
    </source>
</evidence>
<feature type="domain" description="HTH APSES-type" evidence="9">
    <location>
        <begin position="63"/>
        <end position="169"/>
    </location>
</feature>
<protein>
    <submittedName>
        <fullName evidence="10">KilA-N domain-containing protein</fullName>
    </submittedName>
</protein>
<dbReference type="PANTHER" id="PTHR47792">
    <property type="entry name" value="PROTEIN SOK2-RELATED"/>
    <property type="match status" value="1"/>
</dbReference>
<dbReference type="SMART" id="SM01252">
    <property type="entry name" value="KilA-N"/>
    <property type="match status" value="1"/>
</dbReference>
<feature type="compositionally biased region" description="Polar residues" evidence="8">
    <location>
        <begin position="300"/>
        <end position="310"/>
    </location>
</feature>
<feature type="compositionally biased region" description="Low complexity" evidence="8">
    <location>
        <begin position="37"/>
        <end position="50"/>
    </location>
</feature>
<dbReference type="InterPro" id="IPR036887">
    <property type="entry name" value="HTH_APSES_sf"/>
</dbReference>
<comment type="caution">
    <text evidence="10">The sequence shown here is derived from an EMBL/GenBank/DDBJ whole genome shotgun (WGS) entry which is preliminary data.</text>
</comment>
<proteinExistence type="inferred from homology"/>
<dbReference type="InterPro" id="IPR003163">
    <property type="entry name" value="Tscrpt_reg_HTH_APSES-type"/>
</dbReference>